<proteinExistence type="predicted"/>
<feature type="non-terminal residue" evidence="1">
    <location>
        <position position="1"/>
    </location>
</feature>
<feature type="non-terminal residue" evidence="1">
    <location>
        <position position="191"/>
    </location>
</feature>
<evidence type="ECO:0000313" key="1">
    <source>
        <dbReference type="EMBL" id="ETR64841.1"/>
    </source>
</evidence>
<reference evidence="2" key="1">
    <citation type="submission" date="2012-11" db="EMBL/GenBank/DDBJ databases">
        <authorList>
            <person name="Lucero-Rivera Y.E."/>
            <person name="Tovar-Ramirez D."/>
        </authorList>
    </citation>
    <scope>NUCLEOTIDE SEQUENCE [LARGE SCALE GENOMIC DNA]</scope>
    <source>
        <strain evidence="2">Araruama</strain>
    </source>
</reference>
<organism evidence="1 2">
    <name type="scientific">Candidatus Magnetoglobus multicellularis str. Araruama</name>
    <dbReference type="NCBI Taxonomy" id="890399"/>
    <lineage>
        <taxon>Bacteria</taxon>
        <taxon>Pseudomonadati</taxon>
        <taxon>Thermodesulfobacteriota</taxon>
        <taxon>Desulfobacteria</taxon>
        <taxon>Desulfobacterales</taxon>
        <taxon>Desulfobacteraceae</taxon>
        <taxon>Candidatus Magnetoglobus</taxon>
    </lineage>
</organism>
<protein>
    <submittedName>
        <fullName evidence="1">Uncharacterized protein</fullName>
    </submittedName>
</protein>
<accession>A0A1V1NQI0</accession>
<dbReference type="Proteomes" id="UP000189670">
    <property type="component" value="Unassembled WGS sequence"/>
</dbReference>
<gene>
    <name evidence="1" type="ORF">OMM_15266</name>
</gene>
<dbReference type="AlphaFoldDB" id="A0A1V1NQI0"/>
<dbReference type="EMBL" id="ATBP01003572">
    <property type="protein sequence ID" value="ETR64841.1"/>
    <property type="molecule type" value="Genomic_DNA"/>
</dbReference>
<evidence type="ECO:0000313" key="2">
    <source>
        <dbReference type="Proteomes" id="UP000189670"/>
    </source>
</evidence>
<name>A0A1V1NQI0_9BACT</name>
<sequence length="191" mass="20724">RIGVNIQESKFSLSSKQRDCCMVNNGVITSIEDGEIQGDGTLSFKIGGKDLQTPWALPTIEKLFDFGVAEIEVLFEVGLYWDFAVNLAGTGGRRVNLCDDQECFYGALGLNFGAGIGPKFEAVVCTDTIWTRKDCTGILIRPLYISAAIKGTVGWDQSYCGQGFSGSVAVEALTIKAEFNVWDGVGVNWSR</sequence>
<comment type="caution">
    <text evidence="1">The sequence shown here is derived from an EMBL/GenBank/DDBJ whole genome shotgun (WGS) entry which is preliminary data.</text>
</comment>